<dbReference type="InterPro" id="IPR013785">
    <property type="entry name" value="Aldolase_TIM"/>
</dbReference>
<evidence type="ECO:0000256" key="1">
    <source>
        <dbReference type="ARBA" id="ARBA00004952"/>
    </source>
</evidence>
<sequence length="486" mass="55289">MINNQRNLSMLMDSYELTMAYAYFKKGMKDKEAVFDCFYRMNPDKGGYCIAAGLEQLVDYILNMHFSEDDITFFRNKYHFDEDFLDYLKDFAFRGTIYAVKEGTIVYPNTPIVTVKANIIEAQLIETMLLLTVNHQTLIATKASRIVRAAKGRTIMEFGARRAHSYDAAIIGARAAYIGGVDATATVAAEQDYKVPATGTIAHSFIQAFDNEYEAFEAFAQVYPDNCHLLIDTYDVLESGIKNAIRVAKEVLEPNGHRLKSVRIDSGDLAYLSKKVRKALDDAFMSDCKIVISNSMDEYLITSLLDQGAPIDSFGVGERLITSKSTPVFGGVYKLVAIEKDGMLIPKIKKSENIEKITNPGFKKLWRLYSKSTGNSICDVLTTRDEVINEAKEYWFVDPLKPWSEKLTTDFTAVELQKTIIENGKLVYELPTIEEIRAYVKQQLEHELWVEELRFENPHVHYVNQSKKQYQLKMDLLAKAEHMGEN</sequence>
<evidence type="ECO:0000256" key="5">
    <source>
        <dbReference type="ARBA" id="ARBA00022598"/>
    </source>
</evidence>
<organism evidence="13 14">
    <name type="scientific">[Eubacterium] hominis</name>
    <dbReference type="NCBI Taxonomy" id="2764325"/>
    <lineage>
        <taxon>Bacteria</taxon>
        <taxon>Bacillati</taxon>
        <taxon>Bacillota</taxon>
        <taxon>Erysipelotrichia</taxon>
        <taxon>Erysipelotrichales</taxon>
        <taxon>Erysipelotrichaceae</taxon>
        <taxon>Amedibacillus</taxon>
    </lineage>
</organism>
<comment type="PTM">
    <text evidence="9">Transiently phosphorylated on a His residue during the reaction cycle. Phosphorylation strongly increases the affinity for substrates and increases the rate of nicotinate D-ribonucleotide production. Dephosphorylation regenerates the low-affinity form of the enzyme, leading to product release.</text>
</comment>
<dbReference type="GO" id="GO:0004516">
    <property type="term" value="F:nicotinate phosphoribosyltransferase activity"/>
    <property type="evidence" value="ECO:0007669"/>
    <property type="project" value="UniProtKB-UniRule"/>
</dbReference>
<dbReference type="SUPFAM" id="SSF51690">
    <property type="entry name" value="Nicotinate/Quinolinate PRTase C-terminal domain-like"/>
    <property type="match status" value="1"/>
</dbReference>
<evidence type="ECO:0000259" key="12">
    <source>
        <dbReference type="Pfam" id="PF17956"/>
    </source>
</evidence>
<dbReference type="FunFam" id="3.20.20.70:FF:000076">
    <property type="entry name" value="Nicotinate phosphoribosyltransferase"/>
    <property type="match status" value="1"/>
</dbReference>
<dbReference type="PIRSF" id="PIRSF000484">
    <property type="entry name" value="NAPRT"/>
    <property type="match status" value="1"/>
</dbReference>
<keyword evidence="5 9" id="KW-0436">Ligase</keyword>
<gene>
    <name evidence="13" type="ORF">H9Q80_07675</name>
</gene>
<dbReference type="AlphaFoldDB" id="A0A7G9GSM5"/>
<dbReference type="RefSeq" id="WP_117451275.1">
    <property type="nucleotide sequence ID" value="NZ_CP060636.1"/>
</dbReference>
<keyword evidence="13" id="KW-0328">Glycosyltransferase</keyword>
<dbReference type="Proteomes" id="UP000515856">
    <property type="component" value="Chromosome"/>
</dbReference>
<evidence type="ECO:0000256" key="9">
    <source>
        <dbReference type="RuleBase" id="RU365100"/>
    </source>
</evidence>
<dbReference type="Pfam" id="PF04095">
    <property type="entry name" value="NAPRTase"/>
    <property type="match status" value="1"/>
</dbReference>
<keyword evidence="4" id="KW-0597">Phosphoprotein</keyword>
<evidence type="ECO:0000259" key="10">
    <source>
        <dbReference type="Pfam" id="PF04095"/>
    </source>
</evidence>
<comment type="pathway">
    <text evidence="1 9">Cofactor biosynthesis; NAD(+) biosynthesis; nicotinate D-ribonucleotide from nicotinate: step 1/1.</text>
</comment>
<comment type="similarity">
    <text evidence="2 9">Belongs to the NAPRTase family.</text>
</comment>
<dbReference type="InterPro" id="IPR007229">
    <property type="entry name" value="Nic_PRibTrfase-Fam"/>
</dbReference>
<dbReference type="Gene3D" id="3.20.140.10">
    <property type="entry name" value="nicotinate phosphoribosyltransferase"/>
    <property type="match status" value="1"/>
</dbReference>
<dbReference type="Pfam" id="PF17956">
    <property type="entry name" value="NAPRTase_C"/>
    <property type="match status" value="1"/>
</dbReference>
<dbReference type="InterPro" id="IPR041619">
    <property type="entry name" value="NAPRTase_C"/>
</dbReference>
<evidence type="ECO:0000256" key="6">
    <source>
        <dbReference type="ARBA" id="ARBA00022642"/>
    </source>
</evidence>
<evidence type="ECO:0000313" key="14">
    <source>
        <dbReference type="Proteomes" id="UP000515856"/>
    </source>
</evidence>
<evidence type="ECO:0000259" key="11">
    <source>
        <dbReference type="Pfam" id="PF17767"/>
    </source>
</evidence>
<evidence type="ECO:0000256" key="3">
    <source>
        <dbReference type="ARBA" id="ARBA00013236"/>
    </source>
</evidence>
<dbReference type="GO" id="GO:0005829">
    <property type="term" value="C:cytosol"/>
    <property type="evidence" value="ECO:0007669"/>
    <property type="project" value="TreeGrafter"/>
</dbReference>
<dbReference type="InterPro" id="IPR006405">
    <property type="entry name" value="Nic_PRibTrfase_pncB"/>
</dbReference>
<dbReference type="CDD" id="cd01570">
    <property type="entry name" value="NAPRTase_A"/>
    <property type="match status" value="1"/>
</dbReference>
<dbReference type="PANTHER" id="PTHR11098:SF1">
    <property type="entry name" value="NICOTINATE PHOSPHORIBOSYLTRANSFERASE"/>
    <property type="match status" value="1"/>
</dbReference>
<comment type="catalytic activity">
    <reaction evidence="8 9">
        <text>5-phospho-alpha-D-ribose 1-diphosphate + nicotinate + ATP + H2O = nicotinate beta-D-ribonucleotide + ADP + phosphate + diphosphate</text>
        <dbReference type="Rhea" id="RHEA:36163"/>
        <dbReference type="ChEBI" id="CHEBI:15377"/>
        <dbReference type="ChEBI" id="CHEBI:30616"/>
        <dbReference type="ChEBI" id="CHEBI:32544"/>
        <dbReference type="ChEBI" id="CHEBI:33019"/>
        <dbReference type="ChEBI" id="CHEBI:43474"/>
        <dbReference type="ChEBI" id="CHEBI:57502"/>
        <dbReference type="ChEBI" id="CHEBI:58017"/>
        <dbReference type="ChEBI" id="CHEBI:456216"/>
        <dbReference type="EC" id="6.3.4.21"/>
    </reaction>
</comment>
<protein>
    <recommendedName>
        <fullName evidence="3 9">Nicotinate phosphoribosyltransferase</fullName>
        <ecNumber evidence="3 9">6.3.4.21</ecNumber>
    </recommendedName>
</protein>
<dbReference type="UniPathway" id="UPA00253">
    <property type="reaction ID" value="UER00457"/>
</dbReference>
<keyword evidence="14" id="KW-1185">Reference proteome</keyword>
<feature type="domain" description="Nicotinate/nicotinamide phosphoribosyltransferase" evidence="10">
    <location>
        <begin position="155"/>
        <end position="344"/>
    </location>
</feature>
<dbReference type="EMBL" id="CP060636">
    <property type="protein sequence ID" value="QNM13807.1"/>
    <property type="molecule type" value="Genomic_DNA"/>
</dbReference>
<evidence type="ECO:0000256" key="4">
    <source>
        <dbReference type="ARBA" id="ARBA00022553"/>
    </source>
</evidence>
<feature type="domain" description="Nicotinate phosphoribosyltransferase N-terminal" evidence="11">
    <location>
        <begin position="10"/>
        <end position="134"/>
    </location>
</feature>
<dbReference type="GO" id="GO:0034355">
    <property type="term" value="P:NAD+ biosynthetic process via the salvage pathway"/>
    <property type="evidence" value="ECO:0007669"/>
    <property type="project" value="UniProtKB-ARBA"/>
</dbReference>
<comment type="function">
    <text evidence="9">Catalyzes the first step in the biosynthesis of NAD from nicotinic acid, the ATP-dependent synthesis of beta-nicotinate D-ribonucleotide from nicotinate and 5-phospho-D-ribose 1-phosphate.</text>
</comment>
<dbReference type="KEGG" id="ehn:H9Q80_07675"/>
<evidence type="ECO:0000256" key="7">
    <source>
        <dbReference type="ARBA" id="ARBA00022679"/>
    </source>
</evidence>
<dbReference type="InterPro" id="IPR040727">
    <property type="entry name" value="NAPRTase_N"/>
</dbReference>
<dbReference type="NCBIfam" id="TIGR01513">
    <property type="entry name" value="NAPRTase_put"/>
    <property type="match status" value="1"/>
</dbReference>
<proteinExistence type="inferred from homology"/>
<keyword evidence="6 9" id="KW-0662">Pyridine nucleotide biosynthesis</keyword>
<dbReference type="Pfam" id="PF17767">
    <property type="entry name" value="NAPRTase_N"/>
    <property type="match status" value="1"/>
</dbReference>
<evidence type="ECO:0000313" key="13">
    <source>
        <dbReference type="EMBL" id="QNM13807.1"/>
    </source>
</evidence>
<accession>A0A7G9GSM5</accession>
<dbReference type="Gene3D" id="3.20.20.70">
    <property type="entry name" value="Aldolase class I"/>
    <property type="match status" value="1"/>
</dbReference>
<keyword evidence="7 9" id="KW-0808">Transferase</keyword>
<dbReference type="EC" id="6.3.4.21" evidence="3 9"/>
<feature type="domain" description="Nicotinate phosphoribosyltransferase C-terminal" evidence="12">
    <location>
        <begin position="363"/>
        <end position="473"/>
    </location>
</feature>
<dbReference type="InterPro" id="IPR041525">
    <property type="entry name" value="N/Namide_PRibTrfase"/>
</dbReference>
<reference evidence="13 14" key="1">
    <citation type="submission" date="2020-08" db="EMBL/GenBank/DDBJ databases">
        <authorList>
            <person name="Liu C."/>
            <person name="Sun Q."/>
        </authorList>
    </citation>
    <scope>NUCLEOTIDE SEQUENCE [LARGE SCALE GENOMIC DNA]</scope>
    <source>
        <strain evidence="13 14">NSJ-61</strain>
    </source>
</reference>
<dbReference type="SUPFAM" id="SSF54675">
    <property type="entry name" value="Nicotinate/Quinolinate PRTase N-terminal domain-like"/>
    <property type="match status" value="1"/>
</dbReference>
<dbReference type="GO" id="GO:0047280">
    <property type="term" value="F:nicotinamide phosphoribosyltransferase activity"/>
    <property type="evidence" value="ECO:0007669"/>
    <property type="project" value="UniProtKB-ARBA"/>
</dbReference>
<evidence type="ECO:0000256" key="2">
    <source>
        <dbReference type="ARBA" id="ARBA00010897"/>
    </source>
</evidence>
<name>A0A7G9GSM5_9FIRM</name>
<dbReference type="PANTHER" id="PTHR11098">
    <property type="entry name" value="NICOTINATE PHOSPHORIBOSYLTRANSFERASE"/>
    <property type="match status" value="1"/>
</dbReference>
<dbReference type="InterPro" id="IPR036068">
    <property type="entry name" value="Nicotinate_pribotase-like_C"/>
</dbReference>
<evidence type="ECO:0000256" key="8">
    <source>
        <dbReference type="ARBA" id="ARBA00048668"/>
    </source>
</evidence>
<dbReference type="NCBIfam" id="NF006695">
    <property type="entry name" value="PRK09243.1-2"/>
    <property type="match status" value="1"/>
</dbReference>
<dbReference type="NCBIfam" id="NF009131">
    <property type="entry name" value="PRK12484.1"/>
    <property type="match status" value="1"/>
</dbReference>